<dbReference type="InterPro" id="IPR025455">
    <property type="entry name" value="DUF4276"/>
</dbReference>
<evidence type="ECO:0000313" key="2">
    <source>
        <dbReference type="Proteomes" id="UP001141422"/>
    </source>
</evidence>
<protein>
    <submittedName>
        <fullName evidence="1">DUF4276 family protein</fullName>
    </submittedName>
</protein>
<accession>A0ABT4IHR4</accession>
<reference evidence="1" key="1">
    <citation type="submission" date="2022-12" db="EMBL/GenBank/DDBJ databases">
        <title>Isolation and characterisation of novel Methanocorpusculum spp. from native Australian herbivores indicates the genus is ancestrally host-associated.</title>
        <authorList>
            <person name="Volmer J.G."/>
            <person name="Soo R.M."/>
            <person name="Evans P.N."/>
            <person name="Hoedt E.C."/>
            <person name="Astorga Alsina A.L."/>
            <person name="Woodcroft B.J."/>
            <person name="Tyson G.W."/>
            <person name="Hugenholtz P."/>
            <person name="Morrison M."/>
        </authorList>
    </citation>
    <scope>NUCLEOTIDE SEQUENCE</scope>
    <source>
        <strain evidence="1">MG</strain>
    </source>
</reference>
<sequence length="232" mass="26355">MTLLLKIHVEGYTEAAFVSRLLRPHLEECNCSVAVIINKTSNSRGIAHRGGLSHYEQFRVNTRRLLKNRNAVVTTMIDYYGLPADFPGMADVNKFPTALERVAYLEQQLDADISGDTIAEDNFIPYIQLHEFEALLFSDVSVVDRVLSVGRESKYAELIEIRSRYTPEEINTSPETAPSKRLKKLYPRYSKTVEGMAVAERIGLPAIRNCCPHFDAWLTELERVAEARYGEE</sequence>
<keyword evidence="2" id="KW-1185">Reference proteome</keyword>
<proteinExistence type="predicted"/>
<dbReference type="Proteomes" id="UP001141422">
    <property type="component" value="Unassembled WGS sequence"/>
</dbReference>
<name>A0ABT4IHR4_9EURY</name>
<evidence type="ECO:0000313" key="1">
    <source>
        <dbReference type="EMBL" id="MCZ0861290.1"/>
    </source>
</evidence>
<dbReference type="RefSeq" id="WP_268925480.1">
    <property type="nucleotide sequence ID" value="NZ_JAPTGB010000020.1"/>
</dbReference>
<dbReference type="Pfam" id="PF14103">
    <property type="entry name" value="DUF4276"/>
    <property type="match status" value="1"/>
</dbReference>
<gene>
    <name evidence="1" type="ORF">O0S10_08675</name>
</gene>
<dbReference type="EMBL" id="JAPTGB010000020">
    <property type="protein sequence ID" value="MCZ0861290.1"/>
    <property type="molecule type" value="Genomic_DNA"/>
</dbReference>
<comment type="caution">
    <text evidence="1">The sequence shown here is derived from an EMBL/GenBank/DDBJ whole genome shotgun (WGS) entry which is preliminary data.</text>
</comment>
<organism evidence="1 2">
    <name type="scientific">Methanocorpusculum petauri</name>
    <dbReference type="NCBI Taxonomy" id="3002863"/>
    <lineage>
        <taxon>Archaea</taxon>
        <taxon>Methanobacteriati</taxon>
        <taxon>Methanobacteriota</taxon>
        <taxon>Stenosarchaea group</taxon>
        <taxon>Methanomicrobia</taxon>
        <taxon>Methanomicrobiales</taxon>
        <taxon>Methanocorpusculaceae</taxon>
        <taxon>Methanocorpusculum</taxon>
    </lineage>
</organism>